<organism evidence="3 4">
    <name type="scientific">Piscinibacter aquaticus</name>
    <dbReference type="NCBI Taxonomy" id="392597"/>
    <lineage>
        <taxon>Bacteria</taxon>
        <taxon>Pseudomonadati</taxon>
        <taxon>Pseudomonadota</taxon>
        <taxon>Betaproteobacteria</taxon>
        <taxon>Burkholderiales</taxon>
        <taxon>Sphaerotilaceae</taxon>
        <taxon>Piscinibacter</taxon>
    </lineage>
</organism>
<keyword evidence="1" id="KW-0732">Signal</keyword>
<keyword evidence="4" id="KW-1185">Reference proteome</keyword>
<dbReference type="EMBL" id="VOPW01000001">
    <property type="protein sequence ID" value="TXC66225.1"/>
    <property type="molecule type" value="Genomic_DNA"/>
</dbReference>
<evidence type="ECO:0000259" key="2">
    <source>
        <dbReference type="PROSITE" id="PS50213"/>
    </source>
</evidence>
<dbReference type="GO" id="GO:0050839">
    <property type="term" value="F:cell adhesion molecule binding"/>
    <property type="evidence" value="ECO:0007669"/>
    <property type="project" value="TreeGrafter"/>
</dbReference>
<reference evidence="3 4" key="1">
    <citation type="submission" date="2019-08" db="EMBL/GenBank/DDBJ databases">
        <authorList>
            <person name="Khan S.A."/>
            <person name="Jeon C.O."/>
            <person name="Jeong S.E."/>
        </authorList>
    </citation>
    <scope>NUCLEOTIDE SEQUENCE [LARGE SCALE GENOMIC DNA]</scope>
    <source>
        <strain evidence="4">IMCC1728</strain>
    </source>
</reference>
<dbReference type="Gene3D" id="2.30.180.10">
    <property type="entry name" value="FAS1 domain"/>
    <property type="match status" value="1"/>
</dbReference>
<name>A0A5C6U3B5_9BURK</name>
<accession>A0A5C6U3B5</accession>
<dbReference type="GO" id="GO:0005615">
    <property type="term" value="C:extracellular space"/>
    <property type="evidence" value="ECO:0007669"/>
    <property type="project" value="TreeGrafter"/>
</dbReference>
<dbReference type="PROSITE" id="PS51257">
    <property type="entry name" value="PROKAR_LIPOPROTEIN"/>
    <property type="match status" value="1"/>
</dbReference>
<dbReference type="GO" id="GO:0007155">
    <property type="term" value="P:cell adhesion"/>
    <property type="evidence" value="ECO:0007669"/>
    <property type="project" value="TreeGrafter"/>
</dbReference>
<dbReference type="Proteomes" id="UP000321832">
    <property type="component" value="Unassembled WGS sequence"/>
</dbReference>
<dbReference type="SUPFAM" id="SSF82153">
    <property type="entry name" value="FAS1 domain"/>
    <property type="match status" value="1"/>
</dbReference>
<dbReference type="PANTHER" id="PTHR10900:SF77">
    <property type="entry name" value="FI19380P1"/>
    <property type="match status" value="1"/>
</dbReference>
<evidence type="ECO:0000313" key="4">
    <source>
        <dbReference type="Proteomes" id="UP000321832"/>
    </source>
</evidence>
<dbReference type="PROSITE" id="PS50213">
    <property type="entry name" value="FAS1"/>
    <property type="match status" value="1"/>
</dbReference>
<comment type="caution">
    <text evidence="3">The sequence shown here is derived from an EMBL/GenBank/DDBJ whole genome shotgun (WGS) entry which is preliminary data.</text>
</comment>
<dbReference type="InterPro" id="IPR000782">
    <property type="entry name" value="FAS1_domain"/>
</dbReference>
<dbReference type="GO" id="GO:0031012">
    <property type="term" value="C:extracellular matrix"/>
    <property type="evidence" value="ECO:0007669"/>
    <property type="project" value="TreeGrafter"/>
</dbReference>
<dbReference type="SMART" id="SM00554">
    <property type="entry name" value="FAS1"/>
    <property type="match status" value="1"/>
</dbReference>
<gene>
    <name evidence="3" type="ORF">FSC37_10840</name>
</gene>
<dbReference type="PANTHER" id="PTHR10900">
    <property type="entry name" value="PERIOSTIN-RELATED"/>
    <property type="match status" value="1"/>
</dbReference>
<protein>
    <submittedName>
        <fullName evidence="3">Fasciclin domain-containing protein</fullName>
    </submittedName>
</protein>
<dbReference type="InterPro" id="IPR050904">
    <property type="entry name" value="Adhesion/Biosynth-related"/>
</dbReference>
<dbReference type="GO" id="GO:0030198">
    <property type="term" value="P:extracellular matrix organization"/>
    <property type="evidence" value="ECO:0007669"/>
    <property type="project" value="TreeGrafter"/>
</dbReference>
<feature type="chain" id="PRO_5022719674" evidence="1">
    <location>
        <begin position="27"/>
        <end position="159"/>
    </location>
</feature>
<evidence type="ECO:0000313" key="3">
    <source>
        <dbReference type="EMBL" id="TXC66225.1"/>
    </source>
</evidence>
<dbReference type="InterPro" id="IPR036378">
    <property type="entry name" value="FAS1_dom_sf"/>
</dbReference>
<feature type="domain" description="FAS1" evidence="2">
    <location>
        <begin position="25"/>
        <end position="154"/>
    </location>
</feature>
<feature type="signal peptide" evidence="1">
    <location>
        <begin position="1"/>
        <end position="26"/>
    </location>
</feature>
<evidence type="ECO:0000256" key="1">
    <source>
        <dbReference type="SAM" id="SignalP"/>
    </source>
</evidence>
<dbReference type="Pfam" id="PF02469">
    <property type="entry name" value="Fasciclin"/>
    <property type="match status" value="1"/>
</dbReference>
<dbReference type="AlphaFoldDB" id="A0A5C6U3B5"/>
<sequence>MKNILAIATLSAAALLQGCASTPAPATITDTAARTPQLSTLNKLIAEAGLADTLRQSGPYTVFAPSDDAFKAVPAKTLAELAANKELLKSVLTYHVLPGKVGSAEMKNGNAKTVQGANLALARAGGFVTVEDAMVTQADVPASNGVVHVIDRVLMPPKK</sequence>
<dbReference type="FunFam" id="2.30.180.10:FF:000019">
    <property type="entry name" value="Cell surface lipoprotein"/>
    <property type="match status" value="1"/>
</dbReference>
<proteinExistence type="predicted"/>